<dbReference type="SMART" id="SM00906">
    <property type="entry name" value="Fungal_trans"/>
    <property type="match status" value="1"/>
</dbReference>
<feature type="transmembrane region" description="Helical" evidence="8">
    <location>
        <begin position="355"/>
        <end position="376"/>
    </location>
</feature>
<keyword evidence="5 8" id="KW-0472">Membrane</keyword>
<dbReference type="PANTHER" id="PTHR23501">
    <property type="entry name" value="MAJOR FACILITATOR SUPERFAMILY"/>
    <property type="match status" value="1"/>
</dbReference>
<proteinExistence type="predicted"/>
<dbReference type="GO" id="GO:0003677">
    <property type="term" value="F:DNA binding"/>
    <property type="evidence" value="ECO:0007669"/>
    <property type="project" value="InterPro"/>
</dbReference>
<feature type="transmembrane region" description="Helical" evidence="8">
    <location>
        <begin position="289"/>
        <end position="310"/>
    </location>
</feature>
<feature type="region of interest" description="Disordered" evidence="7">
    <location>
        <begin position="613"/>
        <end position="664"/>
    </location>
</feature>
<evidence type="ECO:0000256" key="1">
    <source>
        <dbReference type="ARBA" id="ARBA00004141"/>
    </source>
</evidence>
<dbReference type="CDD" id="cd17502">
    <property type="entry name" value="MFS_Azr1_MDR_like"/>
    <property type="match status" value="1"/>
</dbReference>
<dbReference type="InterPro" id="IPR011701">
    <property type="entry name" value="MFS"/>
</dbReference>
<sequence>MSTSHQDKDNSSCQAGEKKRPEHHDDCKNYSGPRFALLMTSTFAAMFLVSLVRDKVGNVDCHFLTTFNDQNSNCQLQDKLIITTAIPQITDEFNSKHHVGWYGTAYLLTNCSFQLVFGKLYKFLPIKSTFLTSLLLFEVGSAICGAAPNSIALIFGRVIAGLGAGGILPGVMVIIVYAVPLHNRPKYQGFFGALFGVASVLGPTMGGAFTTHATWRWCFYINLPIGLVVMLLVFFLLRVPAQPDTKLSPREKLRQANLLGFICLVPGVVCICLVLQYGGTTYSWSDGRIIALFIIGFVLLIAFGLVQAWLPDQAILPPRVFLQRSIASGFWTMYYLPIWFQAIKGKSAVESGIDLLPMVLVIAVSAVGNGQLVSAVGYYTPSLILGVCFAALGAGLLTTLGVDSSPGKWIGYQILYGFGLGVASQAPNMAAQTVLPKQDVAIGASLLFFAQTLFGAVFVSVGENVLQNQLTSRLRGISGIDVEHIPSTGATNILNSIDVKYRYPVLEAYNDALRVVFQVALCMASIAVPGALVMEWRSVKKNREPKHGGSSVIENGRGNAHPVRTYKAFPACPADSEKSNATVAAHAPTVKRPTRSAASWHLLLESYGETGELSVQSSVTSEVELDSDASSLRQRPGTASPQGDSETVKKPRGQQEPEARLVVDKGNSRYYDSPLWSNLGDALPHSEVETPAEQIENGTDIEDSQLYFGPEISNAPKHPVGPRPSRHMLSKLRDIYIDRVDALVKILHIPSFWALVLGEHEHLHHAATSQSAVLFAFYLATVNTMDDAECHNIFGLKNSVAFSQYKSATQRTLVRAGFPATSSPVALQAYALYMICVRNCYPSDTLYIMSGIAIRLALKMGLHRDGTALGLSPFETEMRRRLWWHIVHVDARITDVLGTRPSSDLACGDAKSPLNCNDEDLDPAMTQLPEARPGITPITLCVIRCEINDSLKSISSSPTASMRWEGLMGDPDIPASKKHNIIDEIEDRLERKYMRYCDPSNSFHTYISIIIRSSLCKMRLFSHKPPSFTRQIPDSDRDIVFANASKLMGYVALLRGGSPGLDKYMWQIGTSYLWNIMLYVLIEIRRRKTGPEVDKCWELIGQLFTNYPQVGEKPAGAAHAFGRCTLKVWDEYVAATRAQGWSAPMTPEYINKLQCDHAQDSAPSNDTVGDESTALGGQGVSHWPGVGHDMETSSLPAYDFPSLLLFESHSNDWLQWDQLLGEQASFA</sequence>
<dbReference type="GO" id="GO:0008270">
    <property type="term" value="F:zinc ion binding"/>
    <property type="evidence" value="ECO:0007669"/>
    <property type="project" value="InterPro"/>
</dbReference>
<dbReference type="Gene3D" id="1.20.1250.20">
    <property type="entry name" value="MFS general substrate transporter like domains"/>
    <property type="match status" value="1"/>
</dbReference>
<evidence type="ECO:0000256" key="3">
    <source>
        <dbReference type="ARBA" id="ARBA00022692"/>
    </source>
</evidence>
<dbReference type="SUPFAM" id="SSF103473">
    <property type="entry name" value="MFS general substrate transporter"/>
    <property type="match status" value="1"/>
</dbReference>
<feature type="domain" description="Major facilitator superfamily (MFS) profile" evidence="9">
    <location>
        <begin position="34"/>
        <end position="542"/>
    </location>
</feature>
<dbReference type="CDD" id="cd12148">
    <property type="entry name" value="fungal_TF_MHR"/>
    <property type="match status" value="1"/>
</dbReference>
<feature type="transmembrane region" description="Helical" evidence="8">
    <location>
        <begin position="440"/>
        <end position="461"/>
    </location>
</feature>
<feature type="transmembrane region" description="Helical" evidence="8">
    <location>
        <begin position="154"/>
        <end position="179"/>
    </location>
</feature>
<feature type="compositionally biased region" description="Basic and acidic residues" evidence="7">
    <location>
        <begin position="646"/>
        <end position="664"/>
    </location>
</feature>
<evidence type="ECO:0000259" key="9">
    <source>
        <dbReference type="PROSITE" id="PS50850"/>
    </source>
</evidence>
<comment type="subcellular location">
    <subcellularLocation>
        <location evidence="1">Membrane</location>
        <topology evidence="1">Multi-pass membrane protein</topology>
    </subcellularLocation>
</comment>
<feature type="transmembrane region" description="Helical" evidence="8">
    <location>
        <begin position="35"/>
        <end position="52"/>
    </location>
</feature>
<dbReference type="Pfam" id="PF04082">
    <property type="entry name" value="Fungal_trans"/>
    <property type="match status" value="1"/>
</dbReference>
<feature type="transmembrane region" description="Helical" evidence="8">
    <location>
        <begin position="383"/>
        <end position="403"/>
    </location>
</feature>
<dbReference type="AlphaFoldDB" id="A0A179G1W1"/>
<dbReference type="GO" id="GO:0022857">
    <property type="term" value="F:transmembrane transporter activity"/>
    <property type="evidence" value="ECO:0007669"/>
    <property type="project" value="InterPro"/>
</dbReference>
<dbReference type="EMBL" id="LSBJ02000002">
    <property type="protein sequence ID" value="OAQ71430.1"/>
    <property type="molecule type" value="Genomic_DNA"/>
</dbReference>
<feature type="transmembrane region" description="Helical" evidence="8">
    <location>
        <begin position="219"/>
        <end position="237"/>
    </location>
</feature>
<keyword evidence="2" id="KW-0813">Transport</keyword>
<dbReference type="GO" id="GO:0005886">
    <property type="term" value="C:plasma membrane"/>
    <property type="evidence" value="ECO:0007669"/>
    <property type="project" value="TreeGrafter"/>
</dbReference>
<feature type="transmembrane region" description="Helical" evidence="8">
    <location>
        <begin position="258"/>
        <end position="277"/>
    </location>
</feature>
<keyword evidence="4 8" id="KW-1133">Transmembrane helix</keyword>
<dbReference type="KEGG" id="pchm:VFPPC_03729"/>
<feature type="transmembrane region" description="Helical" evidence="8">
    <location>
        <begin position="515"/>
        <end position="534"/>
    </location>
</feature>
<keyword evidence="11" id="KW-1185">Reference proteome</keyword>
<feature type="transmembrane region" description="Helical" evidence="8">
    <location>
        <begin position="129"/>
        <end position="148"/>
    </location>
</feature>
<dbReference type="PANTHER" id="PTHR23501:SF153">
    <property type="entry name" value="AFLATOXIN EFFLUX PUMP, PUTATIVE-RELATED"/>
    <property type="match status" value="1"/>
</dbReference>
<evidence type="ECO:0000313" key="10">
    <source>
        <dbReference type="EMBL" id="OAQ71430.1"/>
    </source>
</evidence>
<dbReference type="RefSeq" id="XP_018147967.1">
    <property type="nucleotide sequence ID" value="XM_018283196.1"/>
</dbReference>
<evidence type="ECO:0000313" key="11">
    <source>
        <dbReference type="Proteomes" id="UP000078397"/>
    </source>
</evidence>
<name>A0A179G1W1_METCM</name>
<evidence type="ECO:0000256" key="2">
    <source>
        <dbReference type="ARBA" id="ARBA00022448"/>
    </source>
</evidence>
<dbReference type="Proteomes" id="UP000078397">
    <property type="component" value="Unassembled WGS sequence"/>
</dbReference>
<comment type="caution">
    <text evidence="10">The sequence shown here is derived from an EMBL/GenBank/DDBJ whole genome shotgun (WGS) entry which is preliminary data.</text>
</comment>
<reference evidence="10 11" key="1">
    <citation type="journal article" date="2016" name="PLoS Pathog.">
        <title>Biosynthesis of antibiotic leucinostatins in bio-control fungus Purpureocillium lilacinum and their inhibition on phytophthora revealed by genome mining.</title>
        <authorList>
            <person name="Wang G."/>
            <person name="Liu Z."/>
            <person name="Lin R."/>
            <person name="Li E."/>
            <person name="Mao Z."/>
            <person name="Ling J."/>
            <person name="Yang Y."/>
            <person name="Yin W.B."/>
            <person name="Xie B."/>
        </authorList>
    </citation>
    <scope>NUCLEOTIDE SEQUENCE [LARGE SCALE GENOMIC DNA]</scope>
    <source>
        <strain evidence="10">170</strain>
    </source>
</reference>
<feature type="region of interest" description="Disordered" evidence="7">
    <location>
        <begin position="1"/>
        <end position="26"/>
    </location>
</feature>
<evidence type="ECO:0000256" key="8">
    <source>
        <dbReference type="SAM" id="Phobius"/>
    </source>
</evidence>
<dbReference type="InterPro" id="IPR036259">
    <property type="entry name" value="MFS_trans_sf"/>
</dbReference>
<dbReference type="FunFam" id="1.20.1250.20:FF:000196">
    <property type="entry name" value="MFS toxin efflux pump (AflT)"/>
    <property type="match status" value="1"/>
</dbReference>
<evidence type="ECO:0000256" key="6">
    <source>
        <dbReference type="ARBA" id="ARBA00023242"/>
    </source>
</evidence>
<feature type="compositionally biased region" description="Polar residues" evidence="7">
    <location>
        <begin position="628"/>
        <end position="645"/>
    </location>
</feature>
<evidence type="ECO:0000256" key="5">
    <source>
        <dbReference type="ARBA" id="ARBA00023136"/>
    </source>
</evidence>
<gene>
    <name evidence="10" type="ORF">VFPPC_03729</name>
</gene>
<feature type="transmembrane region" description="Helical" evidence="8">
    <location>
        <begin position="99"/>
        <end position="117"/>
    </location>
</feature>
<accession>A0A179G1W1</accession>
<protein>
    <submittedName>
        <fullName evidence="10">Fungal specific transcription factor</fullName>
    </submittedName>
</protein>
<dbReference type="PROSITE" id="PS50850">
    <property type="entry name" value="MFS"/>
    <property type="match status" value="1"/>
</dbReference>
<feature type="transmembrane region" description="Helical" evidence="8">
    <location>
        <begin position="191"/>
        <end position="213"/>
    </location>
</feature>
<dbReference type="GeneID" id="28847190"/>
<keyword evidence="3 8" id="KW-0812">Transmembrane</keyword>
<keyword evidence="6" id="KW-0539">Nucleus</keyword>
<dbReference type="OrthoDB" id="10021397at2759"/>
<dbReference type="InterPro" id="IPR020846">
    <property type="entry name" value="MFS_dom"/>
</dbReference>
<feature type="transmembrane region" description="Helical" evidence="8">
    <location>
        <begin position="322"/>
        <end position="343"/>
    </location>
</feature>
<dbReference type="InterPro" id="IPR007219">
    <property type="entry name" value="XnlR_reg_dom"/>
</dbReference>
<evidence type="ECO:0000256" key="4">
    <source>
        <dbReference type="ARBA" id="ARBA00022989"/>
    </source>
</evidence>
<dbReference type="Pfam" id="PF07690">
    <property type="entry name" value="MFS_1"/>
    <property type="match status" value="1"/>
</dbReference>
<evidence type="ECO:0000256" key="7">
    <source>
        <dbReference type="SAM" id="MobiDB-lite"/>
    </source>
</evidence>
<organism evidence="10 11">
    <name type="scientific">Pochonia chlamydosporia 170</name>
    <dbReference type="NCBI Taxonomy" id="1380566"/>
    <lineage>
        <taxon>Eukaryota</taxon>
        <taxon>Fungi</taxon>
        <taxon>Dikarya</taxon>
        <taxon>Ascomycota</taxon>
        <taxon>Pezizomycotina</taxon>
        <taxon>Sordariomycetes</taxon>
        <taxon>Hypocreomycetidae</taxon>
        <taxon>Hypocreales</taxon>
        <taxon>Clavicipitaceae</taxon>
        <taxon>Pochonia</taxon>
    </lineage>
</organism>
<dbReference type="GO" id="GO:0006351">
    <property type="term" value="P:DNA-templated transcription"/>
    <property type="evidence" value="ECO:0007669"/>
    <property type="project" value="InterPro"/>
</dbReference>